<dbReference type="GeneID" id="19967496"/>
<dbReference type="AlphaFoldDB" id="W2SBJ3"/>
<keyword evidence="3" id="KW-1185">Reference proteome</keyword>
<dbReference type="InParanoid" id="W2SBJ3"/>
<evidence type="ECO:0000256" key="1">
    <source>
        <dbReference type="SAM" id="MobiDB-lite"/>
    </source>
</evidence>
<gene>
    <name evidence="2" type="ORF">HMPREF1541_00157</name>
</gene>
<evidence type="ECO:0000313" key="2">
    <source>
        <dbReference type="EMBL" id="ETN45975.1"/>
    </source>
</evidence>
<dbReference type="HOGENOM" id="CLU_2037970_0_0_1"/>
<reference evidence="2 3" key="1">
    <citation type="submission" date="2013-03" db="EMBL/GenBank/DDBJ databases">
        <title>The Genome Sequence of Phialophora europaea CBS 101466.</title>
        <authorList>
            <consortium name="The Broad Institute Genomics Platform"/>
            <person name="Cuomo C."/>
            <person name="de Hoog S."/>
            <person name="Gorbushina A."/>
            <person name="Walker B."/>
            <person name="Young S.K."/>
            <person name="Zeng Q."/>
            <person name="Gargeya S."/>
            <person name="Fitzgerald M."/>
            <person name="Haas B."/>
            <person name="Abouelleil A."/>
            <person name="Allen A.W."/>
            <person name="Alvarado L."/>
            <person name="Arachchi H.M."/>
            <person name="Berlin A.M."/>
            <person name="Chapman S.B."/>
            <person name="Gainer-Dewar J."/>
            <person name="Goldberg J."/>
            <person name="Griggs A."/>
            <person name="Gujja S."/>
            <person name="Hansen M."/>
            <person name="Howarth C."/>
            <person name="Imamovic A."/>
            <person name="Ireland A."/>
            <person name="Larimer J."/>
            <person name="McCowan C."/>
            <person name="Murphy C."/>
            <person name="Pearson M."/>
            <person name="Poon T.W."/>
            <person name="Priest M."/>
            <person name="Roberts A."/>
            <person name="Saif S."/>
            <person name="Shea T."/>
            <person name="Sisk P."/>
            <person name="Sykes S."/>
            <person name="Wortman J."/>
            <person name="Nusbaum C."/>
            <person name="Birren B."/>
        </authorList>
    </citation>
    <scope>NUCLEOTIDE SEQUENCE [LARGE SCALE GENOMIC DNA]</scope>
    <source>
        <strain evidence="2 3">CBS 101466</strain>
    </source>
</reference>
<protein>
    <submittedName>
        <fullName evidence="2">Uncharacterized protein</fullName>
    </submittedName>
</protein>
<name>W2SBJ3_CYPE1</name>
<feature type="region of interest" description="Disordered" evidence="1">
    <location>
        <begin position="67"/>
        <end position="88"/>
    </location>
</feature>
<dbReference type="Proteomes" id="UP000030752">
    <property type="component" value="Unassembled WGS sequence"/>
</dbReference>
<sequence length="121" mass="12229">MAQGNSWSDAAISTAQQQTTTITKTLELIHTQTMYGTPPSSNSTTWASTTSSSTIWSVPSKTSSSAVLAESSSPVVAESTPARTTAPAVATPAQTVSGVAPLKLDAVLAVVAAGAVAFWTS</sequence>
<dbReference type="RefSeq" id="XP_008710687.1">
    <property type="nucleotide sequence ID" value="XM_008712465.1"/>
</dbReference>
<accession>W2SBJ3</accession>
<dbReference type="EMBL" id="KB822711">
    <property type="protein sequence ID" value="ETN45975.1"/>
    <property type="molecule type" value="Genomic_DNA"/>
</dbReference>
<dbReference type="VEuPathDB" id="FungiDB:HMPREF1541_00157"/>
<proteinExistence type="predicted"/>
<organism evidence="2 3">
    <name type="scientific">Cyphellophora europaea (strain CBS 101466)</name>
    <name type="common">Phialophora europaea</name>
    <dbReference type="NCBI Taxonomy" id="1220924"/>
    <lineage>
        <taxon>Eukaryota</taxon>
        <taxon>Fungi</taxon>
        <taxon>Dikarya</taxon>
        <taxon>Ascomycota</taxon>
        <taxon>Pezizomycotina</taxon>
        <taxon>Eurotiomycetes</taxon>
        <taxon>Chaetothyriomycetidae</taxon>
        <taxon>Chaetothyriales</taxon>
        <taxon>Cyphellophoraceae</taxon>
        <taxon>Cyphellophora</taxon>
    </lineage>
</organism>
<evidence type="ECO:0000313" key="3">
    <source>
        <dbReference type="Proteomes" id="UP000030752"/>
    </source>
</evidence>